<dbReference type="Proteomes" id="UP000004994">
    <property type="component" value="Chromosome 10"/>
</dbReference>
<sequence length="54" mass="6040">MFKKVKSQSTSVFGKDFGSIFIGDVYVHSKKKDTRVNVEKENVPSFSKVNVGKS</sequence>
<reference evidence="1" key="1">
    <citation type="journal article" date="2012" name="Nature">
        <title>The tomato genome sequence provides insights into fleshy fruit evolution.</title>
        <authorList>
            <consortium name="Tomato Genome Consortium"/>
        </authorList>
    </citation>
    <scope>NUCLEOTIDE SEQUENCE [LARGE SCALE GENOMIC DNA]</scope>
    <source>
        <strain evidence="1">cv. Heinz 1706</strain>
    </source>
</reference>
<reference evidence="1" key="2">
    <citation type="submission" date="2019-01" db="UniProtKB">
        <authorList>
            <consortium name="EnsemblPlants"/>
        </authorList>
    </citation>
    <scope>IDENTIFICATION</scope>
    <source>
        <strain evidence="1">cv. Heinz 1706</strain>
    </source>
</reference>
<dbReference type="EnsemblPlants" id="Solyc10g050770.1.1">
    <property type="protein sequence ID" value="Solyc10g050770.1.1.1"/>
    <property type="gene ID" value="Solyc10g050770.1"/>
</dbReference>
<dbReference type="PaxDb" id="4081-Solyc10g050770.1.1"/>
<dbReference type="Gramene" id="Solyc10g050770.1.1">
    <property type="protein sequence ID" value="Solyc10g050770.1.1.1"/>
    <property type="gene ID" value="Solyc10g050770.1"/>
</dbReference>
<protein>
    <submittedName>
        <fullName evidence="1">Uncharacterized protein</fullName>
    </submittedName>
</protein>
<proteinExistence type="predicted"/>
<organism evidence="1">
    <name type="scientific">Solanum lycopersicum</name>
    <name type="common">Tomato</name>
    <name type="synonym">Lycopersicon esculentum</name>
    <dbReference type="NCBI Taxonomy" id="4081"/>
    <lineage>
        <taxon>Eukaryota</taxon>
        <taxon>Viridiplantae</taxon>
        <taxon>Streptophyta</taxon>
        <taxon>Embryophyta</taxon>
        <taxon>Tracheophyta</taxon>
        <taxon>Spermatophyta</taxon>
        <taxon>Magnoliopsida</taxon>
        <taxon>eudicotyledons</taxon>
        <taxon>Gunneridae</taxon>
        <taxon>Pentapetalae</taxon>
        <taxon>asterids</taxon>
        <taxon>lamiids</taxon>
        <taxon>Solanales</taxon>
        <taxon>Solanaceae</taxon>
        <taxon>Solanoideae</taxon>
        <taxon>Solaneae</taxon>
        <taxon>Solanum</taxon>
        <taxon>Solanum subgen. Lycopersicon</taxon>
    </lineage>
</organism>
<dbReference type="InParanoid" id="A0A3Q7IG52"/>
<name>A0A3Q7IG52_SOLLC</name>
<accession>A0A3Q7IG52</accession>
<keyword evidence="2" id="KW-1185">Reference proteome</keyword>
<evidence type="ECO:0000313" key="2">
    <source>
        <dbReference type="Proteomes" id="UP000004994"/>
    </source>
</evidence>
<evidence type="ECO:0000313" key="1">
    <source>
        <dbReference type="EnsemblPlants" id="Solyc10g050770.1.1.1"/>
    </source>
</evidence>
<dbReference type="AlphaFoldDB" id="A0A3Q7IG52"/>